<evidence type="ECO:0000256" key="2">
    <source>
        <dbReference type="SAM" id="Phobius"/>
    </source>
</evidence>
<gene>
    <name evidence="3" type="ORF">SAMN05421753_11162</name>
</gene>
<dbReference type="EMBL" id="FOQD01000011">
    <property type="protein sequence ID" value="SFI65408.1"/>
    <property type="molecule type" value="Genomic_DNA"/>
</dbReference>
<feature type="compositionally biased region" description="Pro residues" evidence="1">
    <location>
        <begin position="221"/>
        <end position="230"/>
    </location>
</feature>
<evidence type="ECO:0000313" key="3">
    <source>
        <dbReference type="EMBL" id="SFI65408.1"/>
    </source>
</evidence>
<evidence type="ECO:0008006" key="5">
    <source>
        <dbReference type="Google" id="ProtNLM"/>
    </source>
</evidence>
<feature type="transmembrane region" description="Helical" evidence="2">
    <location>
        <begin position="64"/>
        <end position="84"/>
    </location>
</feature>
<feature type="compositionally biased region" description="Low complexity" evidence="1">
    <location>
        <begin position="231"/>
        <end position="240"/>
    </location>
</feature>
<keyword evidence="2" id="KW-0812">Transmembrane</keyword>
<keyword evidence="4" id="KW-1185">Reference proteome</keyword>
<evidence type="ECO:0000256" key="1">
    <source>
        <dbReference type="SAM" id="MobiDB-lite"/>
    </source>
</evidence>
<dbReference type="RefSeq" id="WP_175517520.1">
    <property type="nucleotide sequence ID" value="NZ_FOQD01000011.1"/>
</dbReference>
<reference evidence="4" key="1">
    <citation type="submission" date="2016-10" db="EMBL/GenBank/DDBJ databases">
        <authorList>
            <person name="Varghese N."/>
            <person name="Submissions S."/>
        </authorList>
    </citation>
    <scope>NUCLEOTIDE SEQUENCE [LARGE SCALE GENOMIC DNA]</scope>
    <source>
        <strain evidence="4">DSM 26348</strain>
    </source>
</reference>
<feature type="transmembrane region" description="Helical" evidence="2">
    <location>
        <begin position="104"/>
        <end position="125"/>
    </location>
</feature>
<feature type="transmembrane region" description="Helical" evidence="2">
    <location>
        <begin position="26"/>
        <end position="43"/>
    </location>
</feature>
<evidence type="ECO:0000313" key="4">
    <source>
        <dbReference type="Proteomes" id="UP000199518"/>
    </source>
</evidence>
<dbReference type="AlphaFoldDB" id="A0A1I3JZB2"/>
<accession>A0A1I3JZB2</accession>
<keyword evidence="2" id="KW-1133">Transmembrane helix</keyword>
<dbReference type="STRING" id="1576369.SAMN05421753_11162"/>
<proteinExistence type="predicted"/>
<organism evidence="3 4">
    <name type="scientific">Planctomicrobium piriforme</name>
    <dbReference type="NCBI Taxonomy" id="1576369"/>
    <lineage>
        <taxon>Bacteria</taxon>
        <taxon>Pseudomonadati</taxon>
        <taxon>Planctomycetota</taxon>
        <taxon>Planctomycetia</taxon>
        <taxon>Planctomycetales</taxon>
        <taxon>Planctomycetaceae</taxon>
        <taxon>Planctomicrobium</taxon>
    </lineage>
</organism>
<sequence>MMDILLLVGMGLVIWMVGNDGPWGAGITFVSVLMSGLIAMNFFEPLANLMGRAVMTSYDWQIRWDIICLLGIFSLCVFLFRTIGEQLLPTYAELSSPVYEGARWGFAALTAYAVAAFVCTSLHVAPLPREFLGFTAESRNLFGMAPDRQWLGFTQHASEKSLMRMRADNRPALFDVAYFPSNPADVRTTKEWSSFPIRYAARRQQFASGGAPLPVQSNVPLAPPGPPVPVNNPNAGTGGF</sequence>
<dbReference type="Proteomes" id="UP000199518">
    <property type="component" value="Unassembled WGS sequence"/>
</dbReference>
<feature type="region of interest" description="Disordered" evidence="1">
    <location>
        <begin position="212"/>
        <end position="240"/>
    </location>
</feature>
<name>A0A1I3JZB2_9PLAN</name>
<keyword evidence="2" id="KW-0472">Membrane</keyword>
<protein>
    <recommendedName>
        <fullName evidence="5">Colicin V production protein</fullName>
    </recommendedName>
</protein>